<dbReference type="Gene3D" id="3.30.750.24">
    <property type="entry name" value="STAS domain"/>
    <property type="match status" value="1"/>
</dbReference>
<dbReference type="NCBIfam" id="TIGR00377">
    <property type="entry name" value="ant_ant_sig"/>
    <property type="match status" value="1"/>
</dbReference>
<dbReference type="SUPFAM" id="SSF52091">
    <property type="entry name" value="SpoIIaa-like"/>
    <property type="match status" value="1"/>
</dbReference>
<dbReference type="eggNOG" id="COG1366">
    <property type="taxonomic scope" value="Bacteria"/>
</dbReference>
<reference evidence="4" key="1">
    <citation type="submission" date="2012-02" db="EMBL/GenBank/DDBJ databases">
        <title>Complete genome sequence of Actinoplanes missouriensis 431 (= NBRC 102363).</title>
        <authorList>
            <person name="Ohnishi Y."/>
            <person name="Ishikawa J."/>
            <person name="Sekine M."/>
            <person name="Hosoyama A."/>
            <person name="Harada T."/>
            <person name="Narita H."/>
            <person name="Hata T."/>
            <person name="Konno Y."/>
            <person name="Tutikane K."/>
            <person name="Fujita N."/>
            <person name="Horinouchi S."/>
            <person name="Hayakawa M."/>
        </authorList>
    </citation>
    <scope>NUCLEOTIDE SEQUENCE [LARGE SCALE GENOMIC DNA]</scope>
    <source>
        <strain evidence="4">431</strain>
    </source>
</reference>
<proteinExistence type="inferred from homology"/>
<gene>
    <name evidence="4" type="ordered locus">AMIS_60040</name>
</gene>
<dbReference type="PANTHER" id="PTHR33495">
    <property type="entry name" value="ANTI-SIGMA FACTOR ANTAGONIST TM_1081-RELATED-RELATED"/>
    <property type="match status" value="1"/>
</dbReference>
<dbReference type="GO" id="GO:0043856">
    <property type="term" value="F:anti-sigma factor antagonist activity"/>
    <property type="evidence" value="ECO:0007669"/>
    <property type="project" value="InterPro"/>
</dbReference>
<evidence type="ECO:0000313" key="4">
    <source>
        <dbReference type="EMBL" id="BAL91224.1"/>
    </source>
</evidence>
<dbReference type="KEGG" id="ams:AMIS_60040"/>
<dbReference type="PATRIC" id="fig|512565.3.peg.5997"/>
<evidence type="ECO:0000259" key="3">
    <source>
        <dbReference type="PROSITE" id="PS50801"/>
    </source>
</evidence>
<dbReference type="EMBL" id="AP012319">
    <property type="protein sequence ID" value="BAL91224.1"/>
    <property type="molecule type" value="Genomic_DNA"/>
</dbReference>
<evidence type="ECO:0000256" key="1">
    <source>
        <dbReference type="ARBA" id="ARBA00009013"/>
    </source>
</evidence>
<dbReference type="Pfam" id="PF01740">
    <property type="entry name" value="STAS"/>
    <property type="match status" value="1"/>
</dbReference>
<evidence type="ECO:0000313" key="5">
    <source>
        <dbReference type="Proteomes" id="UP000007882"/>
    </source>
</evidence>
<dbReference type="Proteomes" id="UP000007882">
    <property type="component" value="Chromosome"/>
</dbReference>
<dbReference type="InterPro" id="IPR003658">
    <property type="entry name" value="Anti-sigma_ant"/>
</dbReference>
<dbReference type="InterPro" id="IPR036513">
    <property type="entry name" value="STAS_dom_sf"/>
</dbReference>
<dbReference type="HOGENOM" id="CLU_115403_3_3_11"/>
<dbReference type="PANTHER" id="PTHR33495:SF2">
    <property type="entry name" value="ANTI-SIGMA FACTOR ANTAGONIST TM_1081-RELATED"/>
    <property type="match status" value="1"/>
</dbReference>
<protein>
    <recommendedName>
        <fullName evidence="2">Anti-sigma factor antagonist</fullName>
    </recommendedName>
</protein>
<evidence type="ECO:0000256" key="2">
    <source>
        <dbReference type="RuleBase" id="RU003749"/>
    </source>
</evidence>
<dbReference type="PROSITE" id="PS50801">
    <property type="entry name" value="STAS"/>
    <property type="match status" value="1"/>
</dbReference>
<keyword evidence="5" id="KW-1185">Reference proteome</keyword>
<sequence>MSDHFLTATTTVVAGDITVLVAVGEIDRDSTTVLADAVHELPGRWIVADLAGVTFCDSSGLNYLVQLHNRLAGRGGSLAVAGARDFVLRTLKVASLDRLFPLRPTVDEAVTALTTP</sequence>
<dbReference type="OrthoDB" id="4249752at2"/>
<accession>I0HDY7</accession>
<name>I0HDY7_ACTM4</name>
<comment type="similarity">
    <text evidence="1 2">Belongs to the anti-sigma-factor antagonist family.</text>
</comment>
<dbReference type="RefSeq" id="WP_014446111.1">
    <property type="nucleotide sequence ID" value="NC_017093.1"/>
</dbReference>
<organism evidence="4 5">
    <name type="scientific">Actinoplanes missouriensis (strain ATCC 14538 / DSM 43046 / CBS 188.64 / JCM 3121 / NBRC 102363 / NCIMB 12654 / NRRL B-3342 / UNCC 431)</name>
    <dbReference type="NCBI Taxonomy" id="512565"/>
    <lineage>
        <taxon>Bacteria</taxon>
        <taxon>Bacillati</taxon>
        <taxon>Actinomycetota</taxon>
        <taxon>Actinomycetes</taxon>
        <taxon>Micromonosporales</taxon>
        <taxon>Micromonosporaceae</taxon>
        <taxon>Actinoplanes</taxon>
    </lineage>
</organism>
<dbReference type="CDD" id="cd07043">
    <property type="entry name" value="STAS_anti-anti-sigma_factors"/>
    <property type="match status" value="1"/>
</dbReference>
<dbReference type="InterPro" id="IPR002645">
    <property type="entry name" value="STAS_dom"/>
</dbReference>
<dbReference type="STRING" id="512565.AMIS_60040"/>
<dbReference type="AlphaFoldDB" id="I0HDY7"/>
<feature type="domain" description="STAS" evidence="3">
    <location>
        <begin position="7"/>
        <end position="113"/>
    </location>
</feature>